<protein>
    <recommendedName>
        <fullName evidence="3 6">Arabinogalactan endo-beta-1,4-galactanase</fullName>
        <ecNumber evidence="3 6">3.2.1.89</ecNumber>
    </recommendedName>
</protein>
<gene>
    <name evidence="7" type="ORF">CC1G_03507</name>
</gene>
<dbReference type="KEGG" id="cci:CC1G_03507"/>
<comment type="caution">
    <text evidence="7">The sequence shown here is derived from an EMBL/GenBank/DDBJ whole genome shotgun (WGS) entry which is preliminary data.</text>
</comment>
<dbReference type="GO" id="GO:0015926">
    <property type="term" value="F:glucosidase activity"/>
    <property type="evidence" value="ECO:0007669"/>
    <property type="project" value="InterPro"/>
</dbReference>
<dbReference type="STRING" id="240176.A8NCE9"/>
<name>A8NCE9_COPC7</name>
<dbReference type="OMA" id="GLNYWEP"/>
<dbReference type="PANTHER" id="PTHR34983">
    <property type="entry name" value="ARABINOGALACTAN ENDO-BETA-1,4-GALACTANASE A"/>
    <property type="match status" value="1"/>
</dbReference>
<dbReference type="EC" id="3.2.1.89" evidence="3 6"/>
<proteinExistence type="inferred from homology"/>
<feature type="signal peptide" evidence="6">
    <location>
        <begin position="1"/>
        <end position="21"/>
    </location>
</feature>
<dbReference type="EMBL" id="AACS02000009">
    <property type="protein sequence ID" value="EAU89242.1"/>
    <property type="molecule type" value="Genomic_DNA"/>
</dbReference>
<dbReference type="Proteomes" id="UP000001861">
    <property type="component" value="Unassembled WGS sequence"/>
</dbReference>
<evidence type="ECO:0000256" key="4">
    <source>
        <dbReference type="ARBA" id="ARBA00022801"/>
    </source>
</evidence>
<keyword evidence="8" id="KW-1185">Reference proteome</keyword>
<organism evidence="7 8">
    <name type="scientific">Coprinopsis cinerea (strain Okayama-7 / 130 / ATCC MYA-4618 / FGSC 9003)</name>
    <name type="common">Inky cap fungus</name>
    <name type="synonym">Hormographiella aspergillata</name>
    <dbReference type="NCBI Taxonomy" id="240176"/>
    <lineage>
        <taxon>Eukaryota</taxon>
        <taxon>Fungi</taxon>
        <taxon>Dikarya</taxon>
        <taxon>Basidiomycota</taxon>
        <taxon>Agaricomycotina</taxon>
        <taxon>Agaricomycetes</taxon>
        <taxon>Agaricomycetidae</taxon>
        <taxon>Agaricales</taxon>
        <taxon>Agaricineae</taxon>
        <taxon>Psathyrellaceae</taxon>
        <taxon>Coprinopsis</taxon>
    </lineage>
</organism>
<evidence type="ECO:0000256" key="1">
    <source>
        <dbReference type="ARBA" id="ARBA00001695"/>
    </source>
</evidence>
<evidence type="ECO:0000313" key="7">
    <source>
        <dbReference type="EMBL" id="EAU89242.1"/>
    </source>
</evidence>
<sequence length="349" mass="38828">MQLASFSWFLWLFSLISSVHAITYRGADFSSLVNLENQGIRYRDNGNVQPLERILANYGANLARIRVWTSNDYSQYSLNYALNLAKRAQAAGMDIYVDLHYSDSWADPGKQWIPSSWPKDLAGLNTQIYTYTRDVVRAFQNQGTPIKYIEIGNEINDGMLWPVGRISQNGYGNLSELLHSAAAGVRDASSSVKIMVHLANGWNWSAVNGFFNQIFMPGKFATSDVDVLGFSFYPFYGTSATLNNLRSSLTNIVNKLNKEVMVVEVNWPYYCPDVALSEPGYPTGASGQLSFVNQVRSIVENLPNGRGTGIVYWEPGWIGNAGLGSACWDNILVDGSGNVRSPSFNMFNR</sequence>
<dbReference type="SUPFAM" id="SSF51445">
    <property type="entry name" value="(Trans)glycosidases"/>
    <property type="match status" value="1"/>
</dbReference>
<keyword evidence="6" id="KW-0732">Signal</keyword>
<dbReference type="GeneID" id="6008980"/>
<dbReference type="Pfam" id="PF07745">
    <property type="entry name" value="Glyco_hydro_53"/>
    <property type="match status" value="1"/>
</dbReference>
<dbReference type="OrthoDB" id="110914at2759"/>
<reference evidence="7 8" key="1">
    <citation type="journal article" date="2010" name="Proc. Natl. Acad. Sci. U.S.A.">
        <title>Insights into evolution of multicellular fungi from the assembled chromosomes of the mushroom Coprinopsis cinerea (Coprinus cinereus).</title>
        <authorList>
            <person name="Stajich J.E."/>
            <person name="Wilke S.K."/>
            <person name="Ahren D."/>
            <person name="Au C.H."/>
            <person name="Birren B.W."/>
            <person name="Borodovsky M."/>
            <person name="Burns C."/>
            <person name="Canback B."/>
            <person name="Casselton L.A."/>
            <person name="Cheng C.K."/>
            <person name="Deng J."/>
            <person name="Dietrich F.S."/>
            <person name="Fargo D.C."/>
            <person name="Farman M.L."/>
            <person name="Gathman A.C."/>
            <person name="Goldberg J."/>
            <person name="Guigo R."/>
            <person name="Hoegger P.J."/>
            <person name="Hooker J.B."/>
            <person name="Huggins A."/>
            <person name="James T.Y."/>
            <person name="Kamada T."/>
            <person name="Kilaru S."/>
            <person name="Kodira C."/>
            <person name="Kues U."/>
            <person name="Kupfer D."/>
            <person name="Kwan H.S."/>
            <person name="Lomsadze A."/>
            <person name="Li W."/>
            <person name="Lilly W.W."/>
            <person name="Ma L.J."/>
            <person name="Mackey A.J."/>
            <person name="Manning G."/>
            <person name="Martin F."/>
            <person name="Muraguchi H."/>
            <person name="Natvig D.O."/>
            <person name="Palmerini H."/>
            <person name="Ramesh M.A."/>
            <person name="Rehmeyer C.J."/>
            <person name="Roe B.A."/>
            <person name="Shenoy N."/>
            <person name="Stanke M."/>
            <person name="Ter-Hovhannisyan V."/>
            <person name="Tunlid A."/>
            <person name="Velagapudi R."/>
            <person name="Vision T.J."/>
            <person name="Zeng Q."/>
            <person name="Zolan M.E."/>
            <person name="Pukkila P.J."/>
        </authorList>
    </citation>
    <scope>NUCLEOTIDE SEQUENCE [LARGE SCALE GENOMIC DNA]</scope>
    <source>
        <strain evidence="8">Okayama-7 / 130 / ATCC MYA-4618 / FGSC 9003</strain>
    </source>
</reference>
<dbReference type="eggNOG" id="ENOG502QU6R">
    <property type="taxonomic scope" value="Eukaryota"/>
</dbReference>
<dbReference type="VEuPathDB" id="FungiDB:CC1G_03507"/>
<dbReference type="InterPro" id="IPR017853">
    <property type="entry name" value="GH"/>
</dbReference>
<dbReference type="AlphaFoldDB" id="A8NCE9"/>
<evidence type="ECO:0000313" key="8">
    <source>
        <dbReference type="Proteomes" id="UP000001861"/>
    </source>
</evidence>
<feature type="chain" id="PRO_5005122008" description="Arabinogalactan endo-beta-1,4-galactanase" evidence="6">
    <location>
        <begin position="22"/>
        <end position="349"/>
    </location>
</feature>
<accession>A8NCE9</accession>
<dbReference type="Gene3D" id="3.20.20.80">
    <property type="entry name" value="Glycosidases"/>
    <property type="match status" value="1"/>
</dbReference>
<comment type="similarity">
    <text evidence="2 6">Belongs to the glycosyl hydrolase 53 family.</text>
</comment>
<dbReference type="GO" id="GO:0045490">
    <property type="term" value="P:pectin catabolic process"/>
    <property type="evidence" value="ECO:0007669"/>
    <property type="project" value="TreeGrafter"/>
</dbReference>
<evidence type="ECO:0000256" key="5">
    <source>
        <dbReference type="ARBA" id="ARBA00023295"/>
    </source>
</evidence>
<keyword evidence="5 6" id="KW-0326">Glycosidase</keyword>
<dbReference type="PANTHER" id="PTHR34983:SF1">
    <property type="entry name" value="ARABINOGALACTAN ENDO-BETA-1,4-GALACTANASE A"/>
    <property type="match status" value="1"/>
</dbReference>
<evidence type="ECO:0000256" key="3">
    <source>
        <dbReference type="ARBA" id="ARBA00012556"/>
    </source>
</evidence>
<comment type="catalytic activity">
    <reaction evidence="1 6">
        <text>The enzyme specifically hydrolyzes (1-&gt;4)-beta-D-galactosidic linkages in type I arabinogalactans.</text>
        <dbReference type="EC" id="3.2.1.89"/>
    </reaction>
</comment>
<dbReference type="RefSeq" id="XP_001832493.1">
    <property type="nucleotide sequence ID" value="XM_001832441.1"/>
</dbReference>
<dbReference type="InterPro" id="IPR011683">
    <property type="entry name" value="Glyco_hydro_53"/>
</dbReference>
<evidence type="ECO:0000256" key="6">
    <source>
        <dbReference type="RuleBase" id="RU361192"/>
    </source>
</evidence>
<dbReference type="GO" id="GO:0031218">
    <property type="term" value="F:arabinogalactan endo-1,4-beta-galactosidase activity"/>
    <property type="evidence" value="ECO:0007669"/>
    <property type="project" value="UniProtKB-EC"/>
</dbReference>
<evidence type="ECO:0000256" key="2">
    <source>
        <dbReference type="ARBA" id="ARBA00010687"/>
    </source>
</evidence>
<dbReference type="InParanoid" id="A8NCE9"/>
<keyword evidence="4 6" id="KW-0378">Hydrolase</keyword>